<dbReference type="SUPFAM" id="SSF48150">
    <property type="entry name" value="DNA-glycosylase"/>
    <property type="match status" value="1"/>
</dbReference>
<dbReference type="GO" id="GO:0003824">
    <property type="term" value="F:catalytic activity"/>
    <property type="evidence" value="ECO:0007669"/>
    <property type="project" value="InterPro"/>
</dbReference>
<keyword evidence="2" id="KW-1185">Reference proteome</keyword>
<gene>
    <name evidence="1" type="ORF">FHX37_1673</name>
</gene>
<dbReference type="InterPro" id="IPR011257">
    <property type="entry name" value="DNA_glycosylase"/>
</dbReference>
<dbReference type="Gene3D" id="1.10.340.30">
    <property type="entry name" value="Hypothetical protein, domain 2"/>
    <property type="match status" value="1"/>
</dbReference>
<protein>
    <recommendedName>
        <fullName evidence="3">Endonuclease III</fullName>
    </recommendedName>
</protein>
<proteinExistence type="predicted"/>
<name>A0A543NIS9_9ACTN</name>
<evidence type="ECO:0000313" key="1">
    <source>
        <dbReference type="EMBL" id="TQN31753.1"/>
    </source>
</evidence>
<dbReference type="GO" id="GO:0006281">
    <property type="term" value="P:DNA repair"/>
    <property type="evidence" value="ECO:0007669"/>
    <property type="project" value="InterPro"/>
</dbReference>
<evidence type="ECO:0000313" key="2">
    <source>
        <dbReference type="Proteomes" id="UP000317422"/>
    </source>
</evidence>
<dbReference type="EMBL" id="VFQC01000001">
    <property type="protein sequence ID" value="TQN31753.1"/>
    <property type="molecule type" value="Genomic_DNA"/>
</dbReference>
<dbReference type="OrthoDB" id="3078554at2"/>
<reference evidence="1 2" key="1">
    <citation type="submission" date="2019-06" db="EMBL/GenBank/DDBJ databases">
        <title>Sequencing the genomes of 1000 actinobacteria strains.</title>
        <authorList>
            <person name="Klenk H.-P."/>
        </authorList>
    </citation>
    <scope>NUCLEOTIDE SEQUENCE [LARGE SCALE GENOMIC DNA]</scope>
    <source>
        <strain evidence="1 2">DSM 45015</strain>
    </source>
</reference>
<dbReference type="RefSeq" id="WP_141923319.1">
    <property type="nucleotide sequence ID" value="NZ_VFQC01000001.1"/>
</dbReference>
<comment type="caution">
    <text evidence="1">The sequence shown here is derived from an EMBL/GenBank/DDBJ whole genome shotgun (WGS) entry which is preliminary data.</text>
</comment>
<dbReference type="AlphaFoldDB" id="A0A543NIS9"/>
<organism evidence="1 2">
    <name type="scientific">Haloactinospora alba</name>
    <dbReference type="NCBI Taxonomy" id="405555"/>
    <lineage>
        <taxon>Bacteria</taxon>
        <taxon>Bacillati</taxon>
        <taxon>Actinomycetota</taxon>
        <taxon>Actinomycetes</taxon>
        <taxon>Streptosporangiales</taxon>
        <taxon>Nocardiopsidaceae</taxon>
        <taxon>Haloactinospora</taxon>
    </lineage>
</organism>
<sequence>MTDQETRDHERTAQAVLRAAGDTLAQQAGIRMADEPAPLWQLLTLVNLLSTRISASIALAAAREINTAGGTTPTNMTRLSWQERVDALGRGKYVRYDESTATRLGECAQLALDEYHGDLRGLASAAQYDRKRVLRELQRFPGIGPTGAGMFCREVQAVWPWLRPYTDRLARRGAQRLGLNTTGAELQGLVASGDMAALAAGLVAVARDDALAERVLREAGH</sequence>
<dbReference type="Proteomes" id="UP000317422">
    <property type="component" value="Unassembled WGS sequence"/>
</dbReference>
<evidence type="ECO:0008006" key="3">
    <source>
        <dbReference type="Google" id="ProtNLM"/>
    </source>
</evidence>
<accession>A0A543NIS9</accession>